<dbReference type="OrthoDB" id="8902678at2"/>
<dbReference type="Pfam" id="PF13443">
    <property type="entry name" value="HTH_26"/>
    <property type="match status" value="1"/>
</dbReference>
<sequence length="262" mass="29557">MALQERDPSPAELRTRLGENLQQLSRASPSISALCRELGINRTQFNRYRAGESFPRPDVLYRICRYFKVDARILLEPVEIVAAAANGPFLHPEVREYLPHKGPEQLDVVLPDGLFRFVRPSAVHQDSYIRGLFLVYRKDGHAFLRGYDPARSVSDGGREKSPAAREFRGALLPQGAGYMAVTARRDGVGMAYNVMEPVKGRRTMWRGFVSWPDVPNGERRRKERQLHEFLGDDPAKVMAAARSAGWCEAGDLDDEDLAYLRG</sequence>
<organism evidence="2 3">
    <name type="scientific">Roseivivax halodurans JCM 10272</name>
    <dbReference type="NCBI Taxonomy" id="1449350"/>
    <lineage>
        <taxon>Bacteria</taxon>
        <taxon>Pseudomonadati</taxon>
        <taxon>Pseudomonadota</taxon>
        <taxon>Alphaproteobacteria</taxon>
        <taxon>Rhodobacterales</taxon>
        <taxon>Roseobacteraceae</taxon>
        <taxon>Roseivivax</taxon>
    </lineage>
</organism>
<protein>
    <submittedName>
        <fullName evidence="2">XRE family transcriptional regulator</fullName>
    </submittedName>
</protein>
<comment type="caution">
    <text evidence="2">The sequence shown here is derived from an EMBL/GenBank/DDBJ whole genome shotgun (WGS) entry which is preliminary data.</text>
</comment>
<accession>X7EKA5</accession>
<feature type="domain" description="HTH cro/C1-type" evidence="1">
    <location>
        <begin position="30"/>
        <end position="74"/>
    </location>
</feature>
<dbReference type="InterPro" id="IPR001387">
    <property type="entry name" value="Cro/C1-type_HTH"/>
</dbReference>
<dbReference type="CDD" id="cd00093">
    <property type="entry name" value="HTH_XRE"/>
    <property type="match status" value="1"/>
</dbReference>
<dbReference type="PROSITE" id="PS50943">
    <property type="entry name" value="HTH_CROC1"/>
    <property type="match status" value="1"/>
</dbReference>
<dbReference type="eggNOG" id="ENOG502Z8GI">
    <property type="taxonomic scope" value="Bacteria"/>
</dbReference>
<evidence type="ECO:0000259" key="1">
    <source>
        <dbReference type="PROSITE" id="PS50943"/>
    </source>
</evidence>
<dbReference type="Gene3D" id="1.10.260.40">
    <property type="entry name" value="lambda repressor-like DNA-binding domains"/>
    <property type="match status" value="1"/>
</dbReference>
<dbReference type="GO" id="GO:0003677">
    <property type="term" value="F:DNA binding"/>
    <property type="evidence" value="ECO:0007669"/>
    <property type="project" value="InterPro"/>
</dbReference>
<keyword evidence="3" id="KW-1185">Reference proteome</keyword>
<dbReference type="EMBL" id="JALZ01000001">
    <property type="protein sequence ID" value="ETX16524.1"/>
    <property type="molecule type" value="Genomic_DNA"/>
</dbReference>
<dbReference type="RefSeq" id="WP_037257594.1">
    <property type="nucleotide sequence ID" value="NZ_JALZ01000001.1"/>
</dbReference>
<dbReference type="InterPro" id="IPR010982">
    <property type="entry name" value="Lambda_DNA-bd_dom_sf"/>
</dbReference>
<dbReference type="PATRIC" id="fig|1449350.3.peg.301"/>
<dbReference type="STRING" id="1449350.OCH239_01475"/>
<dbReference type="SUPFAM" id="SSF47413">
    <property type="entry name" value="lambda repressor-like DNA-binding domains"/>
    <property type="match status" value="1"/>
</dbReference>
<dbReference type="AlphaFoldDB" id="X7EKA5"/>
<dbReference type="Proteomes" id="UP000022447">
    <property type="component" value="Unassembled WGS sequence"/>
</dbReference>
<reference evidence="2 3" key="1">
    <citation type="submission" date="2014-01" db="EMBL/GenBank/DDBJ databases">
        <title>Roseivivax halodurans JCM 10272 Genome Sequencing.</title>
        <authorList>
            <person name="Lai Q."/>
            <person name="Li G."/>
            <person name="Shao Z."/>
        </authorList>
    </citation>
    <scope>NUCLEOTIDE SEQUENCE [LARGE SCALE GENOMIC DNA]</scope>
    <source>
        <strain evidence="2 3">JCM 10272</strain>
    </source>
</reference>
<proteinExistence type="predicted"/>
<name>X7EKA5_9RHOB</name>
<evidence type="ECO:0000313" key="2">
    <source>
        <dbReference type="EMBL" id="ETX16524.1"/>
    </source>
</evidence>
<evidence type="ECO:0000313" key="3">
    <source>
        <dbReference type="Proteomes" id="UP000022447"/>
    </source>
</evidence>
<gene>
    <name evidence="2" type="ORF">OCH239_01475</name>
</gene>